<keyword evidence="5" id="KW-1185">Reference proteome</keyword>
<gene>
    <name evidence="4" type="ORF">ABR189_04955</name>
</gene>
<dbReference type="InterPro" id="IPR012878">
    <property type="entry name" value="Beta-AFase-like_GH127_cat"/>
</dbReference>
<dbReference type="InterPro" id="IPR008928">
    <property type="entry name" value="6-hairpin_glycosidase_sf"/>
</dbReference>
<dbReference type="InterPro" id="IPR049174">
    <property type="entry name" value="Beta-AFase-like"/>
</dbReference>
<accession>A0ABV2T282</accession>
<evidence type="ECO:0000313" key="4">
    <source>
        <dbReference type="EMBL" id="MET6996700.1"/>
    </source>
</evidence>
<proteinExistence type="predicted"/>
<evidence type="ECO:0000259" key="3">
    <source>
        <dbReference type="Pfam" id="PF20736"/>
    </source>
</evidence>
<dbReference type="SUPFAM" id="SSF48208">
    <property type="entry name" value="Six-hairpin glycosidases"/>
    <property type="match status" value="1"/>
</dbReference>
<dbReference type="Gene3D" id="1.50.10.20">
    <property type="match status" value="1"/>
</dbReference>
<protein>
    <submittedName>
        <fullName evidence="4">Beta-L-arabinofuranosidase domain-containing protein</fullName>
    </submittedName>
</protein>
<evidence type="ECO:0000259" key="2">
    <source>
        <dbReference type="Pfam" id="PF07944"/>
    </source>
</evidence>
<comment type="caution">
    <text evidence="4">The sequence shown here is derived from an EMBL/GenBank/DDBJ whole genome shotgun (WGS) entry which is preliminary data.</text>
</comment>
<feature type="domain" description="Non-reducing end beta-L-arabinofuranosidase-like GH127 middle" evidence="3">
    <location>
        <begin position="414"/>
        <end position="503"/>
    </location>
</feature>
<dbReference type="PANTHER" id="PTHR43465">
    <property type="entry name" value="DUF1680 DOMAIN PROTEIN (AFU_ORTHOLOGUE AFUA_1G08910)"/>
    <property type="match status" value="1"/>
</dbReference>
<dbReference type="PANTHER" id="PTHR43465:SF2">
    <property type="entry name" value="DUF1680 DOMAIN PROTEIN (AFU_ORTHOLOGUE AFUA_1G08910)"/>
    <property type="match status" value="1"/>
</dbReference>
<dbReference type="EMBL" id="JBEXAC010000001">
    <property type="protein sequence ID" value="MET6996700.1"/>
    <property type="molecule type" value="Genomic_DNA"/>
</dbReference>
<feature type="signal peptide" evidence="1">
    <location>
        <begin position="1"/>
        <end position="18"/>
    </location>
</feature>
<evidence type="ECO:0000256" key="1">
    <source>
        <dbReference type="SAM" id="SignalP"/>
    </source>
</evidence>
<dbReference type="Pfam" id="PF07944">
    <property type="entry name" value="Beta-AFase-like_GH127_cat"/>
    <property type="match status" value="1"/>
</dbReference>
<feature type="domain" description="Non-reducing end beta-L-arabinofuranosidase-like GH127 catalytic" evidence="2">
    <location>
        <begin position="72"/>
        <end position="397"/>
    </location>
</feature>
<dbReference type="Proteomes" id="UP001549749">
    <property type="component" value="Unassembled WGS sequence"/>
</dbReference>
<organism evidence="4 5">
    <name type="scientific">Chitinophaga defluvii</name>
    <dbReference type="NCBI Taxonomy" id="3163343"/>
    <lineage>
        <taxon>Bacteria</taxon>
        <taxon>Pseudomonadati</taxon>
        <taxon>Bacteroidota</taxon>
        <taxon>Chitinophagia</taxon>
        <taxon>Chitinophagales</taxon>
        <taxon>Chitinophagaceae</taxon>
        <taxon>Chitinophaga</taxon>
    </lineage>
</organism>
<reference evidence="4 5" key="1">
    <citation type="submission" date="2024-06" db="EMBL/GenBank/DDBJ databases">
        <title>Chitinophaga defluvii sp. nov., isolated from municipal sewage.</title>
        <authorList>
            <person name="Zhang L."/>
        </authorList>
    </citation>
    <scope>NUCLEOTIDE SEQUENCE [LARGE SCALE GENOMIC DNA]</scope>
    <source>
        <strain evidence="4 5">H8</strain>
    </source>
</reference>
<dbReference type="RefSeq" id="WP_354659341.1">
    <property type="nucleotide sequence ID" value="NZ_JBEXAC010000001.1"/>
</dbReference>
<keyword evidence="1" id="KW-0732">Signal</keyword>
<feature type="chain" id="PRO_5046868794" evidence="1">
    <location>
        <begin position="19"/>
        <end position="670"/>
    </location>
</feature>
<dbReference type="Pfam" id="PF20736">
    <property type="entry name" value="Glyco_hydro127M"/>
    <property type="match status" value="1"/>
</dbReference>
<dbReference type="InterPro" id="IPR049046">
    <property type="entry name" value="Beta-AFase-like_GH127_middle"/>
</dbReference>
<name>A0ABV2T282_9BACT</name>
<evidence type="ECO:0000313" key="5">
    <source>
        <dbReference type="Proteomes" id="UP001549749"/>
    </source>
</evidence>
<sequence length="670" mass="74932">MKYILSLAMVVMVTQVCAQRSTVPPRDLLRSNSGTAVIKGFIGDKISKCISNRVMVQEGEKILHPFAQRTEKDFNDWRCEYWGKWFTSAALAYLYQPGDVYKHTLDASVTSLLRTQGTDGYIGTYSKGAALQGWDVWGRKYVLLGLLSYYDLTKDNLVLRAAARHADNLIAELKDKQIKITDNGLDAIDGLSSNSILEPMVLLYQRTGNKKYLDFANEMIKAWGRPGKFTKNGLQLVEKGNKEVPPIDIAAPKAYEMMSCYEGLCEMYRATGDTSYLLAVLGFAHSVLKNERMIVGSASNQELWSDGVRQQTEIMQQPMETCVTITWMKLCYQLLRLTGDSKWADELELSLYNALAGAQTPDGSWWSYFSPLNGERVPSTAQHNDVGLSCCVANGPRGLLLTPSWAVMSSAGGLFINLYAPAEYSEKVNGTRVLLTVNSDYPVTEKIEITVSPDKTDSFTLALRIPSWSTNGRLSVNGEWQTFKPGTYCKINRKWKVNDKVVFYPDLRGRLIPAPSGAPQIAVMRGPVVLAIDNRMVTPADDAVWLLPKPWNFENTALAPAGYKGYVLAGHGLTPENKQAYIDLEPVTDKPDDVWMAFNASFLIRPSHFFNHAERKLVLCDYASAGNRFSADNLFRVWLPQPLFLSNAFVKDTWKITYPDKTIRPEAPSN</sequence>